<dbReference type="EMBL" id="CP039354">
    <property type="protein sequence ID" value="QCE10999.1"/>
    <property type="molecule type" value="Genomic_DNA"/>
</dbReference>
<protein>
    <submittedName>
        <fullName evidence="1">Uncharacterized protein</fullName>
    </submittedName>
</protein>
<evidence type="ECO:0000313" key="1">
    <source>
        <dbReference type="EMBL" id="QCE10999.1"/>
    </source>
</evidence>
<sequence length="219" mass="24928">MNSRSGAMVWKVARGDEGEGEVYCLGEDVSRSGESFSPKRECEERSKGSLNIQPKREMRVLAKRDLAQASVTRLSEGSWRELDVKPREGWMTCSEAKWLQYWIDWYLSDDEGFTMFLRYLDGELVGVPWVVARNRMNTRNLELWLGLASVPVECAGCGQYGWVQMDCPPHMVPARALSVVANRTGTRFSDILHYAWWWPCGGKVTSLPRGVSMYMVVAM</sequence>
<name>A0A4D6NEM3_VIGUN</name>
<evidence type="ECO:0000313" key="2">
    <source>
        <dbReference type="Proteomes" id="UP000501690"/>
    </source>
</evidence>
<accession>A0A4D6NEM3</accession>
<reference evidence="1 2" key="1">
    <citation type="submission" date="2019-04" db="EMBL/GenBank/DDBJ databases">
        <title>An improved genome assembly and genetic linkage map for asparagus bean, Vigna unguiculata ssp. sesquipedialis.</title>
        <authorList>
            <person name="Xia Q."/>
            <person name="Zhang R."/>
            <person name="Dong Y."/>
        </authorList>
    </citation>
    <scope>NUCLEOTIDE SEQUENCE [LARGE SCALE GENOMIC DNA]</scope>
    <source>
        <tissue evidence="1">Leaf</tissue>
    </source>
</reference>
<organism evidence="1 2">
    <name type="scientific">Vigna unguiculata</name>
    <name type="common">Cowpea</name>
    <dbReference type="NCBI Taxonomy" id="3917"/>
    <lineage>
        <taxon>Eukaryota</taxon>
        <taxon>Viridiplantae</taxon>
        <taxon>Streptophyta</taxon>
        <taxon>Embryophyta</taxon>
        <taxon>Tracheophyta</taxon>
        <taxon>Spermatophyta</taxon>
        <taxon>Magnoliopsida</taxon>
        <taxon>eudicotyledons</taxon>
        <taxon>Gunneridae</taxon>
        <taxon>Pentapetalae</taxon>
        <taxon>rosids</taxon>
        <taxon>fabids</taxon>
        <taxon>Fabales</taxon>
        <taxon>Fabaceae</taxon>
        <taxon>Papilionoideae</taxon>
        <taxon>50 kb inversion clade</taxon>
        <taxon>NPAAA clade</taxon>
        <taxon>indigoferoid/millettioid clade</taxon>
        <taxon>Phaseoleae</taxon>
        <taxon>Vigna</taxon>
    </lineage>
</organism>
<gene>
    <name evidence="1" type="ORF">DEO72_LG10g2232</name>
</gene>
<proteinExistence type="predicted"/>
<keyword evidence="2" id="KW-1185">Reference proteome</keyword>
<dbReference type="AlphaFoldDB" id="A0A4D6NEM3"/>
<dbReference type="Proteomes" id="UP000501690">
    <property type="component" value="Linkage Group LG10"/>
</dbReference>